<organism evidence="2 3">
    <name type="scientific">Fictibacillus enclensis</name>
    <dbReference type="NCBI Taxonomy" id="1017270"/>
    <lineage>
        <taxon>Bacteria</taxon>
        <taxon>Bacillati</taxon>
        <taxon>Bacillota</taxon>
        <taxon>Bacilli</taxon>
        <taxon>Bacillales</taxon>
        <taxon>Fictibacillaceae</taxon>
        <taxon>Fictibacillus</taxon>
    </lineage>
</organism>
<gene>
    <name evidence="2" type="ORF">AS030_08270</name>
</gene>
<dbReference type="InterPro" id="IPR036091">
    <property type="entry name" value="Prodiol/glycerol_DeHase__sf_su"/>
</dbReference>
<name>A0A0V8JEF2_9BACL</name>
<dbReference type="AlphaFoldDB" id="A0A0V8JEF2"/>
<dbReference type="OrthoDB" id="3732589at2"/>
<protein>
    <submittedName>
        <fullName evidence="2">Glycerol dehydrogenase</fullName>
    </submittedName>
</protein>
<dbReference type="InterPro" id="IPR003207">
    <property type="entry name" value="Ppandiol/glycerol_DeHydtase_su"/>
</dbReference>
<evidence type="ECO:0000313" key="2">
    <source>
        <dbReference type="EMBL" id="KSU85479.1"/>
    </source>
</evidence>
<evidence type="ECO:0000313" key="3">
    <source>
        <dbReference type="Proteomes" id="UP000054099"/>
    </source>
</evidence>
<accession>A0A0V8JEF2</accession>
<dbReference type="Proteomes" id="UP000054099">
    <property type="component" value="Unassembled WGS sequence"/>
</dbReference>
<feature type="coiled-coil region" evidence="1">
    <location>
        <begin position="99"/>
        <end position="126"/>
    </location>
</feature>
<keyword evidence="3" id="KW-1185">Reference proteome</keyword>
<dbReference type="Pfam" id="PF02287">
    <property type="entry name" value="Dehydratase_SU"/>
    <property type="match status" value="1"/>
</dbReference>
<keyword evidence="1" id="KW-0175">Coiled coil</keyword>
<comment type="caution">
    <text evidence="2">The sequence shown here is derived from an EMBL/GenBank/DDBJ whole genome shotgun (WGS) entry which is preliminary data.</text>
</comment>
<dbReference type="PIRSF" id="PIRSF018505">
    <property type="entry name" value="Prpndl_dhdrts_sm"/>
    <property type="match status" value="1"/>
</dbReference>
<dbReference type="RefSeq" id="WP_061970405.1">
    <property type="nucleotide sequence ID" value="NZ_FMAV01000001.1"/>
</dbReference>
<evidence type="ECO:0000256" key="1">
    <source>
        <dbReference type="SAM" id="Coils"/>
    </source>
</evidence>
<dbReference type="Gene3D" id="1.10.1510.20">
    <property type="entry name" value="Propanediol/glycerol dehydratase, small subunit"/>
    <property type="match status" value="1"/>
</dbReference>
<sequence>MAGLTKADYPLGQKRSELIYTPTQKKLEDLTLEAAINGEITSKDMRISPETLSMHAEIAESLHRDQLGQNFRRAAELINLSDQRILEIYSALRPNRSTKGELLQIADELENEYQAAENAKLVREAAEVYERRGILRQEGE</sequence>
<dbReference type="NCBIfam" id="NF011972">
    <property type="entry name" value="PRK15443.1-3"/>
    <property type="match status" value="1"/>
</dbReference>
<proteinExistence type="predicted"/>
<reference evidence="2 3" key="1">
    <citation type="journal article" date="2014" name="Antonie Van Leeuwenhoek">
        <title>Fictibacillus enclensis sp. nov., isolated from marine sediment.</title>
        <authorList>
            <person name="Dastager S.G."/>
            <person name="Mawlankar R."/>
            <person name="Srinivasan K."/>
            <person name="Tang S.K."/>
            <person name="Lee J.C."/>
            <person name="Ramana V.V."/>
            <person name="Shouche Y.S."/>
        </authorList>
    </citation>
    <scope>NUCLEOTIDE SEQUENCE [LARGE SCALE GENOMIC DNA]</scope>
    <source>
        <strain evidence="2 3">NIO-1003</strain>
    </source>
</reference>
<dbReference type="SUPFAM" id="SSF47148">
    <property type="entry name" value="Diol dehydratase, gamma subunit"/>
    <property type="match status" value="1"/>
</dbReference>
<dbReference type="EMBL" id="LNQN01000001">
    <property type="protein sequence ID" value="KSU85479.1"/>
    <property type="molecule type" value="Genomic_DNA"/>
</dbReference>